<gene>
    <name evidence="1" type="ORF">METZ01_LOCUS506199</name>
</gene>
<protein>
    <submittedName>
        <fullName evidence="1">Uncharacterized protein</fullName>
    </submittedName>
</protein>
<sequence length="38" mass="4303">QKECIDQELVDQLEVAELSRMPALKPINRPLALTLITL</sequence>
<organism evidence="1">
    <name type="scientific">marine metagenome</name>
    <dbReference type="NCBI Taxonomy" id="408172"/>
    <lineage>
        <taxon>unclassified sequences</taxon>
        <taxon>metagenomes</taxon>
        <taxon>ecological metagenomes</taxon>
    </lineage>
</organism>
<feature type="non-terminal residue" evidence="1">
    <location>
        <position position="1"/>
    </location>
</feature>
<reference evidence="1" key="1">
    <citation type="submission" date="2018-05" db="EMBL/GenBank/DDBJ databases">
        <authorList>
            <person name="Lanie J.A."/>
            <person name="Ng W.-L."/>
            <person name="Kazmierczak K.M."/>
            <person name="Andrzejewski T.M."/>
            <person name="Davidsen T.M."/>
            <person name="Wayne K.J."/>
            <person name="Tettelin H."/>
            <person name="Glass J.I."/>
            <person name="Rusch D."/>
            <person name="Podicherti R."/>
            <person name="Tsui H.-C.T."/>
            <person name="Winkler M.E."/>
        </authorList>
    </citation>
    <scope>NUCLEOTIDE SEQUENCE</scope>
</reference>
<accession>A0A383EAF7</accession>
<dbReference type="AlphaFoldDB" id="A0A383EAF7"/>
<evidence type="ECO:0000313" key="1">
    <source>
        <dbReference type="EMBL" id="SVE53345.1"/>
    </source>
</evidence>
<dbReference type="EMBL" id="UINC01223941">
    <property type="protein sequence ID" value="SVE53345.1"/>
    <property type="molecule type" value="Genomic_DNA"/>
</dbReference>
<proteinExistence type="predicted"/>
<name>A0A383EAF7_9ZZZZ</name>